<dbReference type="EMBL" id="CP029252">
    <property type="protein sequence ID" value="AZA23660.1"/>
    <property type="molecule type" value="Genomic_DNA"/>
</dbReference>
<protein>
    <submittedName>
        <fullName evidence="1">Uncharacterized protein</fullName>
    </submittedName>
</protein>
<sequence>MFSIETQPYILCFEGFLSFLKLNIIYLWKWLKFQQLTEDVIKHHTRMPILFVFLKKQCRIEEIF</sequence>
<accession>A0A3G6K505</accession>
<evidence type="ECO:0000313" key="1">
    <source>
        <dbReference type="EMBL" id="AZA23660.1"/>
    </source>
</evidence>
<name>A0A3G6K505_STRTR</name>
<gene>
    <name evidence="1" type="ORF">DF198_06215</name>
</gene>
<proteinExistence type="predicted"/>
<dbReference type="AlphaFoldDB" id="A0A3G6K505"/>
<organism evidence="1">
    <name type="scientific">Streptococcus thermophilus</name>
    <dbReference type="NCBI Taxonomy" id="1308"/>
    <lineage>
        <taxon>Bacteria</taxon>
        <taxon>Bacillati</taxon>
        <taxon>Bacillota</taxon>
        <taxon>Bacilli</taxon>
        <taxon>Lactobacillales</taxon>
        <taxon>Streptococcaceae</taxon>
        <taxon>Streptococcus</taxon>
    </lineage>
</organism>
<reference evidence="1" key="1">
    <citation type="submission" date="2018-05" db="EMBL/GenBank/DDBJ databases">
        <authorList>
            <person name="Somerville V."/>
        </authorList>
    </citation>
    <scope>NUCLEOTIDE SEQUENCE</scope>
    <source>
        <strain evidence="1">NWC_1_1</strain>
    </source>
</reference>